<name>W6NBG8_HAECO</name>
<evidence type="ECO:0000313" key="2">
    <source>
        <dbReference type="EMBL" id="CDL94195.1"/>
    </source>
</evidence>
<feature type="domain" description="DAGKc" evidence="1">
    <location>
        <begin position="31"/>
        <end position="181"/>
    </location>
</feature>
<dbReference type="EMBL" id="CAVP010055988">
    <property type="protein sequence ID" value="CDL94195.1"/>
    <property type="molecule type" value="Genomic_DNA"/>
</dbReference>
<dbReference type="PANTHER" id="PTHR12358">
    <property type="entry name" value="SPHINGOSINE KINASE"/>
    <property type="match status" value="1"/>
</dbReference>
<dbReference type="GO" id="GO:0005737">
    <property type="term" value="C:cytoplasm"/>
    <property type="evidence" value="ECO:0007669"/>
    <property type="project" value="TreeGrafter"/>
</dbReference>
<dbReference type="GO" id="GO:0001727">
    <property type="term" value="F:lipid kinase activity"/>
    <property type="evidence" value="ECO:0007669"/>
    <property type="project" value="TreeGrafter"/>
</dbReference>
<dbReference type="InterPro" id="IPR016064">
    <property type="entry name" value="NAD/diacylglycerol_kinase_sf"/>
</dbReference>
<evidence type="ECO:0000259" key="1">
    <source>
        <dbReference type="PROSITE" id="PS50146"/>
    </source>
</evidence>
<reference evidence="2" key="2">
    <citation type="submission" date="2013-05" db="EMBL/GenBank/DDBJ databases">
        <title>The genome and transcriptome of Haemonchus contortus: a key model parasite for drug and vaccine discovery.</title>
        <authorList>
            <person name="Laing R."/>
            <person name="Kikuchi T."/>
            <person name="Martinelli A."/>
            <person name="Tsai I.J."/>
            <person name="Beech R.N."/>
            <person name="Redman E."/>
            <person name="Holroyd N."/>
            <person name="Bartley D.J."/>
            <person name="Beasley H."/>
            <person name="Britton C."/>
            <person name="Curran D."/>
            <person name="Devaney E."/>
            <person name="Gilabert A."/>
            <person name="Jackson F."/>
            <person name="Hunt M."/>
            <person name="Johnston S."/>
            <person name="Kryukov I."/>
            <person name="Li K."/>
            <person name="Morrison A.A."/>
            <person name="Reid A.J."/>
            <person name="Sargison N."/>
            <person name="Saunders G."/>
            <person name="Wasmuth J.D."/>
            <person name="Wolstenholme A."/>
            <person name="Berriman M."/>
            <person name="Gilleard J.S."/>
            <person name="Cotton J.A."/>
        </authorList>
    </citation>
    <scope>NUCLEOTIDE SEQUENCE [LARGE SCALE GENOMIC DNA]</scope>
    <source>
        <strain evidence="2">ISE/inbred ISE</strain>
    </source>
</reference>
<comment type="caution">
    <text evidence="2">The sequence shown here is derived from an EMBL/GenBank/DDBJ whole genome shotgun (WGS) entry which is preliminary data.</text>
</comment>
<dbReference type="AlphaFoldDB" id="W6NBG8"/>
<dbReference type="GO" id="GO:0046512">
    <property type="term" value="P:sphingosine biosynthetic process"/>
    <property type="evidence" value="ECO:0007669"/>
    <property type="project" value="TreeGrafter"/>
</dbReference>
<reference evidence="2" key="1">
    <citation type="submission" date="2013-03" db="EMBL/GenBank/DDBJ databases">
        <authorList>
            <person name="Aslett M."/>
        </authorList>
    </citation>
    <scope>NUCLEOTIDE SEQUENCE [LARGE SCALE GENOMIC DNA]</scope>
    <source>
        <strain evidence="2">ISE/inbred ISE</strain>
    </source>
</reference>
<dbReference type="InterPro" id="IPR017438">
    <property type="entry name" value="ATP-NAD_kinase_N"/>
</dbReference>
<protein>
    <submittedName>
        <fullName evidence="2">Diacylglycerol kinase domain containing protein</fullName>
    </submittedName>
</protein>
<keyword evidence="2" id="KW-0418">Kinase</keyword>
<keyword evidence="2" id="KW-0808">Transferase</keyword>
<dbReference type="Pfam" id="PF00781">
    <property type="entry name" value="DAGK_cat"/>
    <property type="match status" value="1"/>
</dbReference>
<dbReference type="PANTHER" id="PTHR12358:SF112">
    <property type="entry name" value="LD11247P-RELATED"/>
    <property type="match status" value="1"/>
</dbReference>
<dbReference type="InterPro" id="IPR050187">
    <property type="entry name" value="Lipid_Phosphate_FormReg"/>
</dbReference>
<dbReference type="PROSITE" id="PS50146">
    <property type="entry name" value="DAGK"/>
    <property type="match status" value="1"/>
</dbReference>
<dbReference type="Gene3D" id="2.60.200.40">
    <property type="match status" value="1"/>
</dbReference>
<dbReference type="InterPro" id="IPR001206">
    <property type="entry name" value="Diacylglycerol_kinase_cat_dom"/>
</dbReference>
<proteinExistence type="predicted"/>
<dbReference type="SUPFAM" id="SSF111331">
    <property type="entry name" value="NAD kinase/diacylglycerol kinase-like"/>
    <property type="match status" value="1"/>
</dbReference>
<dbReference type="GO" id="GO:0016020">
    <property type="term" value="C:membrane"/>
    <property type="evidence" value="ECO:0007669"/>
    <property type="project" value="TreeGrafter"/>
</dbReference>
<sequence length="365" mass="40991">MGAALCCRRPRRVQDESSTVTYAGNRGTQSPAIGRVLVFVNPKSGSGKSLVTLRDRVEPKLKKNHIDYDVVITSGPNHAKSAIRSRDDLGEYNGIIILSGDGLVFEVLNGFIERHDATSIIPSLPIGIVPSGSGNGLLSSLFYSRGEPLKNPKFTERAIDVSCSPEAHAQPVNLIHVQTDREDIASFLSVGWGLMADIDIESERWRKLFGSNRFALGGLVRILNLRTYRGRLWYKPYSGSYGEVDVSYDVYAKTVSERMAYSSSVMNTEKDTVLSHRELSEAWSDMHTERVVDVNEEVPEDWTRVEDDFIGIYAVSSNFKFQELLLLSQFIIRHLLERREIVEHNCYPTLGNVVRKQQYASQMAQ</sequence>
<dbReference type="Gene3D" id="3.40.50.10330">
    <property type="entry name" value="Probable inorganic polyphosphate/atp-NAD kinase, domain 1"/>
    <property type="match status" value="1"/>
</dbReference>
<dbReference type="SMART" id="SM00046">
    <property type="entry name" value="DAGKc"/>
    <property type="match status" value="1"/>
</dbReference>
<gene>
    <name evidence="2" type="ORF">HCOI_01183900</name>
</gene>
<organism evidence="2">
    <name type="scientific">Haemonchus contortus</name>
    <name type="common">Barber pole worm</name>
    <dbReference type="NCBI Taxonomy" id="6289"/>
    <lineage>
        <taxon>Eukaryota</taxon>
        <taxon>Metazoa</taxon>
        <taxon>Ecdysozoa</taxon>
        <taxon>Nematoda</taxon>
        <taxon>Chromadorea</taxon>
        <taxon>Rhabditida</taxon>
        <taxon>Rhabditina</taxon>
        <taxon>Rhabditomorpha</taxon>
        <taxon>Strongyloidea</taxon>
        <taxon>Trichostrongylidae</taxon>
        <taxon>Haemonchus</taxon>
    </lineage>
</organism>
<accession>W6NBG8</accession>